<comment type="caution">
    <text evidence="1">The sequence shown here is derived from an EMBL/GenBank/DDBJ whole genome shotgun (WGS) entry which is preliminary data.</text>
</comment>
<gene>
    <name evidence="1" type="ORF">RchiOBHm_Chr4g0395541</name>
</gene>
<proteinExistence type="predicted"/>
<dbReference type="AlphaFoldDB" id="A0A2P6QRN0"/>
<name>A0A2P6QRN0_ROSCH</name>
<evidence type="ECO:0000313" key="1">
    <source>
        <dbReference type="EMBL" id="PRQ36798.1"/>
    </source>
</evidence>
<dbReference type="Gramene" id="PRQ36798">
    <property type="protein sequence ID" value="PRQ36798"/>
    <property type="gene ID" value="RchiOBHm_Chr4g0395541"/>
</dbReference>
<reference evidence="1 2" key="1">
    <citation type="journal article" date="2018" name="Nat. Genet.">
        <title>The Rosa genome provides new insights in the design of modern roses.</title>
        <authorList>
            <person name="Bendahmane M."/>
        </authorList>
    </citation>
    <scope>NUCLEOTIDE SEQUENCE [LARGE SCALE GENOMIC DNA]</scope>
    <source>
        <strain evidence="2">cv. Old Blush</strain>
    </source>
</reference>
<dbReference type="Proteomes" id="UP000238479">
    <property type="component" value="Chromosome 4"/>
</dbReference>
<organism evidence="1 2">
    <name type="scientific">Rosa chinensis</name>
    <name type="common">China rose</name>
    <dbReference type="NCBI Taxonomy" id="74649"/>
    <lineage>
        <taxon>Eukaryota</taxon>
        <taxon>Viridiplantae</taxon>
        <taxon>Streptophyta</taxon>
        <taxon>Embryophyta</taxon>
        <taxon>Tracheophyta</taxon>
        <taxon>Spermatophyta</taxon>
        <taxon>Magnoliopsida</taxon>
        <taxon>eudicotyledons</taxon>
        <taxon>Gunneridae</taxon>
        <taxon>Pentapetalae</taxon>
        <taxon>rosids</taxon>
        <taxon>fabids</taxon>
        <taxon>Rosales</taxon>
        <taxon>Rosaceae</taxon>
        <taxon>Rosoideae</taxon>
        <taxon>Rosoideae incertae sedis</taxon>
        <taxon>Rosa</taxon>
    </lineage>
</organism>
<accession>A0A2P6QRN0</accession>
<evidence type="ECO:0000313" key="2">
    <source>
        <dbReference type="Proteomes" id="UP000238479"/>
    </source>
</evidence>
<keyword evidence="2" id="KW-1185">Reference proteome</keyword>
<sequence length="42" mass="4628">MKTLFGGSNVVLHFITNKSTRDDYCLLRKTLLGSTNVSTAPQ</sequence>
<protein>
    <submittedName>
        <fullName evidence="1">Uncharacterized protein</fullName>
    </submittedName>
</protein>
<dbReference type="EMBL" id="PDCK01000042">
    <property type="protein sequence ID" value="PRQ36798.1"/>
    <property type="molecule type" value="Genomic_DNA"/>
</dbReference>